<dbReference type="PROSITE" id="PS51294">
    <property type="entry name" value="HTH_MYB"/>
    <property type="match status" value="2"/>
</dbReference>
<keyword evidence="1" id="KW-0805">Transcription regulation</keyword>
<dbReference type="Gene3D" id="1.10.10.60">
    <property type="entry name" value="Homeodomain-like"/>
    <property type="match status" value="4"/>
</dbReference>
<dbReference type="PANTHER" id="PTHR46621:SF1">
    <property type="entry name" value="SNRNA-ACTIVATING PROTEIN COMPLEX SUBUNIT 4"/>
    <property type="match status" value="1"/>
</dbReference>
<sequence>MYNHAPLANARDLVQSTIQANKDHQYSLKVYSERLEAELATIDKYLAIAEQSDEDLDVDAGGSVVVSDSVKAARPFPLESMLQNSSMAHDSACRQAYLAATVIHPMKGAELEALSTTVTLETQRASALESQRLQMPIPGLQINEGGTLSIDIDWQRVATRVSSSGSSGVQRTAQECEIRWKGGLHPQFNRDPWTPNETSRVRELVDGLAPGEINWDDVARKLGTNRTPIDCMRNSIVRRVHVWTPESDARLLDAVRLYGVENWSIVARLVSEDATAAQCQGRYSRSLNPDLKKGTWSADEDEKLRRAVDVFGHSWTEVCQFIHNRSSEQCRDRWQDALCPSVSRSKWVDSEDKALLSVVEEIGEGKWKEVSQALNNGRTDSMVSLRTHKVEDACTHSKDDFTQCRNRYQVLKKRKPKGDHRSPSLASSDGPVASSSTAKESTNHTPPTKAPRRRVRPVQAPEVSTTMNNPGSDVSHQEVGTRKKNIPRPRRIQRKVPEASEEPSVSTNSVEQIENTPTMDEASEAQTQSGPSSRGKRPTETESTSSKRLKTGKESASASSLELTVAPVGHLNAEDEQESPINSSPLTSLPVSDVASPLPRTPSRKRGRSNKPVSESRPSPDPSGGHGGDSPNQTPSRGGRTPKPKVIATPTRTSSRIAAKGGNKK</sequence>
<evidence type="ECO:0000256" key="4">
    <source>
        <dbReference type="ARBA" id="ARBA00023242"/>
    </source>
</evidence>
<keyword evidence="9" id="KW-1185">Reference proteome</keyword>
<dbReference type="Pfam" id="PF00249">
    <property type="entry name" value="Myb_DNA-binding"/>
    <property type="match status" value="1"/>
</dbReference>
<comment type="caution">
    <text evidence="8">The sequence shown here is derived from an EMBL/GenBank/DDBJ whole genome shotgun (WGS) entry which is preliminary data.</text>
</comment>
<dbReference type="EMBL" id="JANAWD010000335">
    <property type="protein sequence ID" value="KAJ3481165.1"/>
    <property type="molecule type" value="Genomic_DNA"/>
</dbReference>
<evidence type="ECO:0000256" key="1">
    <source>
        <dbReference type="ARBA" id="ARBA00023015"/>
    </source>
</evidence>
<evidence type="ECO:0000313" key="9">
    <source>
        <dbReference type="Proteomes" id="UP001212997"/>
    </source>
</evidence>
<protein>
    <submittedName>
        <fullName evidence="8">Uncharacterized protein</fullName>
    </submittedName>
</protein>
<keyword evidence="4" id="KW-0539">Nucleus</keyword>
<feature type="compositionally biased region" description="Polar residues" evidence="5">
    <location>
        <begin position="433"/>
        <end position="446"/>
    </location>
</feature>
<name>A0AAD5UYF0_9APHY</name>
<dbReference type="SUPFAM" id="SSF46689">
    <property type="entry name" value="Homeodomain-like"/>
    <property type="match status" value="3"/>
</dbReference>
<feature type="region of interest" description="Disordered" evidence="5">
    <location>
        <begin position="412"/>
        <end position="665"/>
    </location>
</feature>
<dbReference type="AlphaFoldDB" id="A0AAD5UYF0"/>
<dbReference type="InterPro" id="IPR001005">
    <property type="entry name" value="SANT/Myb"/>
</dbReference>
<feature type="domain" description="HTH myb-type" evidence="7">
    <location>
        <begin position="288"/>
        <end position="342"/>
    </location>
</feature>
<accession>A0AAD5UYF0</accession>
<feature type="domain" description="Myb-like" evidence="6">
    <location>
        <begin position="339"/>
        <end position="391"/>
    </location>
</feature>
<dbReference type="GO" id="GO:0019185">
    <property type="term" value="C:snRNA-activating protein complex"/>
    <property type="evidence" value="ECO:0007669"/>
    <property type="project" value="TreeGrafter"/>
</dbReference>
<evidence type="ECO:0000259" key="6">
    <source>
        <dbReference type="PROSITE" id="PS50090"/>
    </source>
</evidence>
<dbReference type="Proteomes" id="UP001212997">
    <property type="component" value="Unassembled WGS sequence"/>
</dbReference>
<dbReference type="PROSITE" id="PS50090">
    <property type="entry name" value="MYB_LIKE"/>
    <property type="match status" value="4"/>
</dbReference>
<evidence type="ECO:0000256" key="5">
    <source>
        <dbReference type="SAM" id="MobiDB-lite"/>
    </source>
</evidence>
<dbReference type="GO" id="GO:0000978">
    <property type="term" value="F:RNA polymerase II cis-regulatory region sequence-specific DNA binding"/>
    <property type="evidence" value="ECO:0007669"/>
    <property type="project" value="TreeGrafter"/>
</dbReference>
<dbReference type="InterPro" id="IPR017930">
    <property type="entry name" value="Myb_dom"/>
</dbReference>
<evidence type="ECO:0000256" key="3">
    <source>
        <dbReference type="ARBA" id="ARBA00023163"/>
    </source>
</evidence>
<dbReference type="GO" id="GO:0042795">
    <property type="term" value="P:snRNA transcription by RNA polymerase II"/>
    <property type="evidence" value="ECO:0007669"/>
    <property type="project" value="TreeGrafter"/>
</dbReference>
<dbReference type="Pfam" id="PF13921">
    <property type="entry name" value="Myb_DNA-bind_6"/>
    <property type="match status" value="2"/>
</dbReference>
<feature type="compositionally biased region" description="Basic residues" evidence="5">
    <location>
        <begin position="482"/>
        <end position="494"/>
    </location>
</feature>
<proteinExistence type="predicted"/>
<feature type="domain" description="Myb-like" evidence="6">
    <location>
        <begin position="185"/>
        <end position="231"/>
    </location>
</feature>
<dbReference type="GO" id="GO:0001006">
    <property type="term" value="F:RNA polymerase III type 3 promoter sequence-specific DNA binding"/>
    <property type="evidence" value="ECO:0007669"/>
    <property type="project" value="TreeGrafter"/>
</dbReference>
<evidence type="ECO:0000259" key="7">
    <source>
        <dbReference type="PROSITE" id="PS51294"/>
    </source>
</evidence>
<organism evidence="8 9">
    <name type="scientific">Meripilus lineatus</name>
    <dbReference type="NCBI Taxonomy" id="2056292"/>
    <lineage>
        <taxon>Eukaryota</taxon>
        <taxon>Fungi</taxon>
        <taxon>Dikarya</taxon>
        <taxon>Basidiomycota</taxon>
        <taxon>Agaricomycotina</taxon>
        <taxon>Agaricomycetes</taxon>
        <taxon>Polyporales</taxon>
        <taxon>Meripilaceae</taxon>
        <taxon>Meripilus</taxon>
    </lineage>
</organism>
<dbReference type="InterPro" id="IPR009057">
    <property type="entry name" value="Homeodomain-like_sf"/>
</dbReference>
<feature type="compositionally biased region" description="Polar residues" evidence="5">
    <location>
        <begin position="503"/>
        <end position="532"/>
    </location>
</feature>
<reference evidence="8" key="1">
    <citation type="submission" date="2022-07" db="EMBL/GenBank/DDBJ databases">
        <title>Genome Sequence of Physisporinus lineatus.</title>
        <authorList>
            <person name="Buettner E."/>
        </authorList>
    </citation>
    <scope>NUCLEOTIDE SEQUENCE</scope>
    <source>
        <strain evidence="8">VT162</strain>
    </source>
</reference>
<dbReference type="InterPro" id="IPR051575">
    <property type="entry name" value="Myb-like_DNA-bd"/>
</dbReference>
<evidence type="ECO:0000313" key="8">
    <source>
        <dbReference type="EMBL" id="KAJ3481165.1"/>
    </source>
</evidence>
<feature type="domain" description="Myb-like" evidence="6">
    <location>
        <begin position="243"/>
        <end position="287"/>
    </location>
</feature>
<gene>
    <name evidence="8" type="ORF">NLI96_g7847</name>
</gene>
<keyword evidence="3" id="KW-0804">Transcription</keyword>
<dbReference type="GO" id="GO:0042796">
    <property type="term" value="P:snRNA transcription by RNA polymerase III"/>
    <property type="evidence" value="ECO:0007669"/>
    <property type="project" value="TreeGrafter"/>
</dbReference>
<feature type="compositionally biased region" description="Polar residues" evidence="5">
    <location>
        <begin position="579"/>
        <end position="590"/>
    </location>
</feature>
<dbReference type="SMART" id="SM00717">
    <property type="entry name" value="SANT"/>
    <property type="match status" value="4"/>
</dbReference>
<dbReference type="PANTHER" id="PTHR46621">
    <property type="entry name" value="SNRNA-ACTIVATING PROTEIN COMPLEX SUBUNIT 4"/>
    <property type="match status" value="1"/>
</dbReference>
<keyword evidence="2" id="KW-0238">DNA-binding</keyword>
<dbReference type="CDD" id="cd00167">
    <property type="entry name" value="SANT"/>
    <property type="match status" value="4"/>
</dbReference>
<feature type="domain" description="HTH myb-type" evidence="7">
    <location>
        <begin position="344"/>
        <end position="395"/>
    </location>
</feature>
<feature type="domain" description="Myb-like" evidence="6">
    <location>
        <begin position="288"/>
        <end position="338"/>
    </location>
</feature>
<evidence type="ECO:0000256" key="2">
    <source>
        <dbReference type="ARBA" id="ARBA00023125"/>
    </source>
</evidence>
<feature type="compositionally biased region" description="Polar residues" evidence="5">
    <location>
        <begin position="462"/>
        <end position="474"/>
    </location>
</feature>